<dbReference type="KEGG" id="sfu:Sfum_1080"/>
<dbReference type="InterPro" id="IPR013983">
    <property type="entry name" value="Ald_Fedxn_OxRdtase_N"/>
</dbReference>
<dbReference type="SUPFAM" id="SSF56228">
    <property type="entry name" value="Aldehyde ferredoxin oxidoreductase, N-terminal domain"/>
    <property type="match status" value="1"/>
</dbReference>
<dbReference type="FunCoup" id="A0LH72">
    <property type="interactions" value="29"/>
</dbReference>
<dbReference type="GO" id="GO:0033726">
    <property type="term" value="F:aldehyde ferredoxin oxidoreductase activity"/>
    <property type="evidence" value="ECO:0007669"/>
    <property type="project" value="UniProtKB-EC"/>
</dbReference>
<dbReference type="InterPro" id="IPR013985">
    <property type="entry name" value="Ald_Fedxn_OxRdtase_dom3"/>
</dbReference>
<dbReference type="AlphaFoldDB" id="A0LH72"/>
<evidence type="ECO:0000256" key="7">
    <source>
        <dbReference type="ARBA" id="ARBA00023014"/>
    </source>
</evidence>
<evidence type="ECO:0000256" key="1">
    <source>
        <dbReference type="ARBA" id="ARBA00001966"/>
    </source>
</evidence>
<dbReference type="InterPro" id="IPR001203">
    <property type="entry name" value="OxRdtase_Ald_Fedxn_C"/>
</dbReference>
<dbReference type="Pfam" id="PF02730">
    <property type="entry name" value="AFOR_N"/>
    <property type="match status" value="1"/>
</dbReference>
<protein>
    <submittedName>
        <fullName evidence="10">Aldehyde ferredoxin oxidoreductase</fullName>
        <ecNumber evidence="10">1.2.7.5</ecNumber>
    </submittedName>
</protein>
<dbReference type="InterPro" id="IPR036021">
    <property type="entry name" value="Tungsten_al_ferr_oxy-like_C"/>
</dbReference>
<keyword evidence="11" id="KW-1185">Reference proteome</keyword>
<dbReference type="SUPFAM" id="SSF48310">
    <property type="entry name" value="Aldehyde ferredoxin oxidoreductase, C-terminal domains"/>
    <property type="match status" value="1"/>
</dbReference>
<evidence type="ECO:0000256" key="2">
    <source>
        <dbReference type="ARBA" id="ARBA00011032"/>
    </source>
</evidence>
<dbReference type="eggNOG" id="COG2414">
    <property type="taxonomic scope" value="Bacteria"/>
</dbReference>
<keyword evidence="4" id="KW-0479">Metal-binding</keyword>
<dbReference type="HOGENOM" id="CLU_020364_0_0_7"/>
<feature type="domain" description="Aldehyde ferredoxin oxidoreductase N-terminal" evidence="9">
    <location>
        <begin position="10"/>
        <end position="211"/>
    </location>
</feature>
<sequence>MGKMPQYGGWAGKVLRVDLSTGRITTEDTVEKYKDYIGGTGLGYKVLWDEVAPETRAFDPENKIVFATGPLAGTSAPCNGRTAITTLWPTCWPKHLVGSGHMGGHFAAELKYAGFDGVIVEGRADHPVWLAIADGKVEIRDARRLWGQGIRRTTLEISRQMGPEAVVAAIGQAGENMVPMSVIINSVSHSGAGGAVMGSKNLKAIGVRGTGSIRIAGNREEWEKAVRYHLSLIGANNQIVVPSSPQPWAEHYNPGSRWVASRGRTWGAANPPIETGSCEPQNLNRIAYRTNNAAFFLGEQAWRYTVRGNGCTGCPIRCHTMIKVPTVASKYGIPEIGQSTCVRMIFGKWFFKSFPDGPLGETSIEAAMVGMHLADDLGLWDNYGQLQRDFQKCYSEGIFQSKVGEKEFRRYSWDKFEKGDPAFLFELLPRIAGKDGELASALGLGTGFMLEGWGISEEAWKSDRTLQYWKLGHPKHHSNEDAGQCGVIINTQYNRDAQCHSHTNFTRNGLPLEIQKRLAADLWGSDAAVDAAGDFTPMNVYKAKMAKWALLRKELHDSISLCNWMGPWSSSPLKERGYKGDDTLESLLYSLVTGDRKSPRELDEVAERIFVLHRALTIRGMGTREMRAKHDTIPDWVYGDDKDRIPFTKGTIQMDKDDIRKAMQMFYEEAGWDKETGVPTGATYRRLGLSDVEEKLAKKRLTA</sequence>
<evidence type="ECO:0000256" key="5">
    <source>
        <dbReference type="ARBA" id="ARBA00023002"/>
    </source>
</evidence>
<dbReference type="EMBL" id="CP000478">
    <property type="protein sequence ID" value="ABK16774.1"/>
    <property type="molecule type" value="Genomic_DNA"/>
</dbReference>
<reference evidence="10 11" key="1">
    <citation type="submission" date="2006-10" db="EMBL/GenBank/DDBJ databases">
        <title>Complete sequence of Syntrophobacter fumaroxidans MPOB.</title>
        <authorList>
            <consortium name="US DOE Joint Genome Institute"/>
            <person name="Copeland A."/>
            <person name="Lucas S."/>
            <person name="Lapidus A."/>
            <person name="Barry K."/>
            <person name="Detter J.C."/>
            <person name="Glavina del Rio T."/>
            <person name="Hammon N."/>
            <person name="Israni S."/>
            <person name="Pitluck S."/>
            <person name="Goltsman E.G."/>
            <person name="Martinez M."/>
            <person name="Schmutz J."/>
            <person name="Larimer F."/>
            <person name="Land M."/>
            <person name="Hauser L."/>
            <person name="Kyrpides N."/>
            <person name="Kim E."/>
            <person name="Boone D.R."/>
            <person name="Brockman F."/>
            <person name="Culley D."/>
            <person name="Ferry J."/>
            <person name="Gunsalus R."/>
            <person name="McInerney M.J."/>
            <person name="Morrison M."/>
            <person name="Plugge C."/>
            <person name="Rohlin L."/>
            <person name="Scholten J."/>
            <person name="Sieber J."/>
            <person name="Stams A.J.M."/>
            <person name="Worm P."/>
            <person name="Henstra A.M."/>
            <person name="Richardson P."/>
        </authorList>
    </citation>
    <scope>NUCLEOTIDE SEQUENCE [LARGE SCALE GENOMIC DNA]</scope>
    <source>
        <strain evidence="11">DSM 10017 / MPOB</strain>
    </source>
</reference>
<dbReference type="EC" id="1.2.7.5" evidence="10"/>
<evidence type="ECO:0000256" key="6">
    <source>
        <dbReference type="ARBA" id="ARBA00023004"/>
    </source>
</evidence>
<dbReference type="GO" id="GO:0046872">
    <property type="term" value="F:metal ion binding"/>
    <property type="evidence" value="ECO:0007669"/>
    <property type="project" value="UniProtKB-KW"/>
</dbReference>
<comment type="cofactor">
    <cofactor evidence="8">
        <name>tungstopterin</name>
        <dbReference type="ChEBI" id="CHEBI:30402"/>
    </cofactor>
</comment>
<name>A0LH72_SYNFM</name>
<dbReference type="NCBIfam" id="NF007354">
    <property type="entry name" value="PRK09849.1"/>
    <property type="match status" value="1"/>
</dbReference>
<evidence type="ECO:0000256" key="3">
    <source>
        <dbReference type="ARBA" id="ARBA00022485"/>
    </source>
</evidence>
<dbReference type="Gene3D" id="3.60.9.10">
    <property type="entry name" value="Aldehyde ferredoxin oxidoreductase, N-terminal domain"/>
    <property type="match status" value="1"/>
</dbReference>
<dbReference type="STRING" id="335543.Sfum_1080"/>
<dbReference type="GO" id="GO:0009055">
    <property type="term" value="F:electron transfer activity"/>
    <property type="evidence" value="ECO:0007669"/>
    <property type="project" value="InterPro"/>
</dbReference>
<gene>
    <name evidence="10" type="ordered locus">Sfum_1080</name>
</gene>
<accession>A0LH72</accession>
<evidence type="ECO:0000313" key="11">
    <source>
        <dbReference type="Proteomes" id="UP000001784"/>
    </source>
</evidence>
<keyword evidence="3" id="KW-0004">4Fe-4S</keyword>
<dbReference type="PANTHER" id="PTHR30038:SF0">
    <property type="entry name" value="TUNGSTEN-CONTAINING ALDEHYDE FERREDOXIN OXIDOREDUCTASE"/>
    <property type="match status" value="1"/>
</dbReference>
<dbReference type="Gene3D" id="1.10.599.10">
    <property type="entry name" value="Aldehyde Ferredoxin Oxidoreductase Protein, subunit A, domain 3"/>
    <property type="match status" value="1"/>
</dbReference>
<dbReference type="InParanoid" id="A0LH72"/>
<evidence type="ECO:0000256" key="4">
    <source>
        <dbReference type="ARBA" id="ARBA00022723"/>
    </source>
</evidence>
<dbReference type="Gene3D" id="1.10.569.10">
    <property type="entry name" value="Aldehyde Ferredoxin Oxidoreductase Protein, subunit A, domain 2"/>
    <property type="match status" value="1"/>
</dbReference>
<dbReference type="InterPro" id="IPR051919">
    <property type="entry name" value="W-dependent_AOR"/>
</dbReference>
<dbReference type="Pfam" id="PF01314">
    <property type="entry name" value="AFOR_C"/>
    <property type="match status" value="1"/>
</dbReference>
<keyword evidence="6" id="KW-0408">Iron</keyword>
<dbReference type="InterPro" id="IPR036503">
    <property type="entry name" value="Ald_Fedxn_OxRdtase_N_sf"/>
</dbReference>
<comment type="cofactor">
    <cofactor evidence="1">
        <name>[4Fe-4S] cluster</name>
        <dbReference type="ChEBI" id="CHEBI:49883"/>
    </cofactor>
</comment>
<dbReference type="PANTHER" id="PTHR30038">
    <property type="entry name" value="ALDEHYDE FERREDOXIN OXIDOREDUCTASE"/>
    <property type="match status" value="1"/>
</dbReference>
<proteinExistence type="inferred from homology"/>
<dbReference type="SMART" id="SM00790">
    <property type="entry name" value="AFOR_N"/>
    <property type="match status" value="1"/>
</dbReference>
<evidence type="ECO:0000259" key="9">
    <source>
        <dbReference type="SMART" id="SM00790"/>
    </source>
</evidence>
<dbReference type="Proteomes" id="UP000001784">
    <property type="component" value="Chromosome"/>
</dbReference>
<keyword evidence="7" id="KW-0411">Iron-sulfur</keyword>
<dbReference type="GO" id="GO:0051539">
    <property type="term" value="F:4 iron, 4 sulfur cluster binding"/>
    <property type="evidence" value="ECO:0007669"/>
    <property type="project" value="UniProtKB-KW"/>
</dbReference>
<keyword evidence="5 10" id="KW-0560">Oxidoreductase</keyword>
<comment type="similarity">
    <text evidence="2">Belongs to the AOR/FOR family.</text>
</comment>
<dbReference type="RefSeq" id="WP_011697945.1">
    <property type="nucleotide sequence ID" value="NC_008554.1"/>
</dbReference>
<evidence type="ECO:0000313" key="10">
    <source>
        <dbReference type="EMBL" id="ABK16774.1"/>
    </source>
</evidence>
<organism evidence="10 11">
    <name type="scientific">Syntrophobacter fumaroxidans (strain DSM 10017 / MPOB)</name>
    <dbReference type="NCBI Taxonomy" id="335543"/>
    <lineage>
        <taxon>Bacteria</taxon>
        <taxon>Pseudomonadati</taxon>
        <taxon>Thermodesulfobacteriota</taxon>
        <taxon>Syntrophobacteria</taxon>
        <taxon>Syntrophobacterales</taxon>
        <taxon>Syntrophobacteraceae</taxon>
        <taxon>Syntrophobacter</taxon>
    </lineage>
</organism>
<dbReference type="InterPro" id="IPR013984">
    <property type="entry name" value="Ald_Fedxn_OxRdtase_dom2"/>
</dbReference>
<evidence type="ECO:0000256" key="8">
    <source>
        <dbReference type="ARBA" id="ARBA00049934"/>
    </source>
</evidence>